<feature type="compositionally biased region" description="Low complexity" evidence="1">
    <location>
        <begin position="109"/>
        <end position="143"/>
    </location>
</feature>
<accession>A0A9P9EUJ5</accession>
<organism evidence="3 4">
    <name type="scientific">Dactylonectria estremocensis</name>
    <dbReference type="NCBI Taxonomy" id="1079267"/>
    <lineage>
        <taxon>Eukaryota</taxon>
        <taxon>Fungi</taxon>
        <taxon>Dikarya</taxon>
        <taxon>Ascomycota</taxon>
        <taxon>Pezizomycotina</taxon>
        <taxon>Sordariomycetes</taxon>
        <taxon>Hypocreomycetidae</taxon>
        <taxon>Hypocreales</taxon>
        <taxon>Nectriaceae</taxon>
        <taxon>Dactylonectria</taxon>
    </lineage>
</organism>
<dbReference type="EMBL" id="JAGMUU010000010">
    <property type="protein sequence ID" value="KAH7144154.1"/>
    <property type="molecule type" value="Genomic_DNA"/>
</dbReference>
<dbReference type="Proteomes" id="UP000717696">
    <property type="component" value="Unassembled WGS sequence"/>
</dbReference>
<keyword evidence="2" id="KW-0732">Signal</keyword>
<reference evidence="3" key="1">
    <citation type="journal article" date="2021" name="Nat. Commun.">
        <title>Genetic determinants of endophytism in the Arabidopsis root mycobiome.</title>
        <authorList>
            <person name="Mesny F."/>
            <person name="Miyauchi S."/>
            <person name="Thiergart T."/>
            <person name="Pickel B."/>
            <person name="Atanasova L."/>
            <person name="Karlsson M."/>
            <person name="Huettel B."/>
            <person name="Barry K.W."/>
            <person name="Haridas S."/>
            <person name="Chen C."/>
            <person name="Bauer D."/>
            <person name="Andreopoulos W."/>
            <person name="Pangilinan J."/>
            <person name="LaButti K."/>
            <person name="Riley R."/>
            <person name="Lipzen A."/>
            <person name="Clum A."/>
            <person name="Drula E."/>
            <person name="Henrissat B."/>
            <person name="Kohler A."/>
            <person name="Grigoriev I.V."/>
            <person name="Martin F.M."/>
            <person name="Hacquard S."/>
        </authorList>
    </citation>
    <scope>NUCLEOTIDE SEQUENCE</scope>
    <source>
        <strain evidence="3">MPI-CAGE-AT-0021</strain>
    </source>
</reference>
<comment type="caution">
    <text evidence="3">The sequence shown here is derived from an EMBL/GenBank/DDBJ whole genome shotgun (WGS) entry which is preliminary data.</text>
</comment>
<protein>
    <recommendedName>
        <fullName evidence="5">Siderophore biosynthesis</fullName>
    </recommendedName>
</protein>
<feature type="compositionally biased region" description="Low complexity" evidence="1">
    <location>
        <begin position="161"/>
        <end position="203"/>
    </location>
</feature>
<evidence type="ECO:0008006" key="5">
    <source>
        <dbReference type="Google" id="ProtNLM"/>
    </source>
</evidence>
<sequence length="228" mass="22800">MVNSVLSLAVPVLALAKLASAFNCETHTFTTCEDRIVHWYDPDDGQICDPLDCGGGRAPVKTGVPGCANYSGTEVPSVSYLSCWKSLGSGSTTTIVVSSAESTTEAYITSSTAASVGSTTEPEAVETSTTESEAVESTSSTSTIQSAESTAQTKAGETTETKSNTTTQTTAGASASPSTTAAPSLTTEVETVADSTPSASSTPNAAGISLQGSLMAVAGAAVGAIFVI</sequence>
<evidence type="ECO:0000256" key="2">
    <source>
        <dbReference type="SAM" id="SignalP"/>
    </source>
</evidence>
<feature type="signal peptide" evidence="2">
    <location>
        <begin position="1"/>
        <end position="21"/>
    </location>
</feature>
<name>A0A9P9EUJ5_9HYPO</name>
<evidence type="ECO:0000313" key="4">
    <source>
        <dbReference type="Proteomes" id="UP000717696"/>
    </source>
</evidence>
<dbReference type="OrthoDB" id="3942074at2759"/>
<feature type="compositionally biased region" description="Polar residues" evidence="1">
    <location>
        <begin position="144"/>
        <end position="156"/>
    </location>
</feature>
<proteinExistence type="predicted"/>
<gene>
    <name evidence="3" type="ORF">B0J13DRAFT_40643</name>
</gene>
<feature type="region of interest" description="Disordered" evidence="1">
    <location>
        <begin position="108"/>
        <end position="203"/>
    </location>
</feature>
<evidence type="ECO:0000256" key="1">
    <source>
        <dbReference type="SAM" id="MobiDB-lite"/>
    </source>
</evidence>
<dbReference type="AlphaFoldDB" id="A0A9P9EUJ5"/>
<feature type="chain" id="PRO_5040252472" description="Siderophore biosynthesis" evidence="2">
    <location>
        <begin position="22"/>
        <end position="228"/>
    </location>
</feature>
<keyword evidence="4" id="KW-1185">Reference proteome</keyword>
<evidence type="ECO:0000313" key="3">
    <source>
        <dbReference type="EMBL" id="KAH7144154.1"/>
    </source>
</evidence>